<evidence type="ECO:0000313" key="2">
    <source>
        <dbReference type="Proteomes" id="UP000663852"/>
    </source>
</evidence>
<dbReference type="AlphaFoldDB" id="A0A814FX91"/>
<dbReference type="EMBL" id="CAJNOJ010000057">
    <property type="protein sequence ID" value="CAF0986160.1"/>
    <property type="molecule type" value="Genomic_DNA"/>
</dbReference>
<gene>
    <name evidence="1" type="ORF">EDS130_LOCUS14140</name>
</gene>
<organism evidence="1 2">
    <name type="scientific">Adineta ricciae</name>
    <name type="common">Rotifer</name>
    <dbReference type="NCBI Taxonomy" id="249248"/>
    <lineage>
        <taxon>Eukaryota</taxon>
        <taxon>Metazoa</taxon>
        <taxon>Spiralia</taxon>
        <taxon>Gnathifera</taxon>
        <taxon>Rotifera</taxon>
        <taxon>Eurotatoria</taxon>
        <taxon>Bdelloidea</taxon>
        <taxon>Adinetida</taxon>
        <taxon>Adinetidae</taxon>
        <taxon>Adineta</taxon>
    </lineage>
</organism>
<reference evidence="1" key="1">
    <citation type="submission" date="2021-02" db="EMBL/GenBank/DDBJ databases">
        <authorList>
            <person name="Nowell W R."/>
        </authorList>
    </citation>
    <scope>NUCLEOTIDE SEQUENCE</scope>
</reference>
<dbReference type="Proteomes" id="UP000663852">
    <property type="component" value="Unassembled WGS sequence"/>
</dbReference>
<comment type="caution">
    <text evidence="1">The sequence shown here is derived from an EMBL/GenBank/DDBJ whole genome shotgun (WGS) entry which is preliminary data.</text>
</comment>
<protein>
    <recommendedName>
        <fullName evidence="3">SHSP domain-containing protein</fullName>
    </recommendedName>
</protein>
<evidence type="ECO:0008006" key="3">
    <source>
        <dbReference type="Google" id="ProtNLM"/>
    </source>
</evidence>
<sequence>MFTLEQFLQNTTWNPTLEDAGEAGKKILHMRLQVKPGTTANNLDIKLNGHDLRINFENKAGPEYKQVTIWPTAELDKLKTELKNDGFLHITVPIKDLVLSRIIHANPDIFTSFFCIFA</sequence>
<proteinExistence type="predicted"/>
<accession>A0A814FX91</accession>
<evidence type="ECO:0000313" key="1">
    <source>
        <dbReference type="EMBL" id="CAF0986160.1"/>
    </source>
</evidence>
<name>A0A814FX91_ADIRI</name>